<gene>
    <name evidence="2" type="ORF">GWI33_013986</name>
</gene>
<evidence type="ECO:0000256" key="1">
    <source>
        <dbReference type="SAM" id="MobiDB-lite"/>
    </source>
</evidence>
<evidence type="ECO:0000313" key="3">
    <source>
        <dbReference type="Proteomes" id="UP000625711"/>
    </source>
</evidence>
<feature type="region of interest" description="Disordered" evidence="1">
    <location>
        <begin position="76"/>
        <end position="111"/>
    </location>
</feature>
<dbReference type="Proteomes" id="UP000625711">
    <property type="component" value="Unassembled WGS sequence"/>
</dbReference>
<keyword evidence="3" id="KW-1185">Reference proteome</keyword>
<reference evidence="2" key="1">
    <citation type="submission" date="2020-08" db="EMBL/GenBank/DDBJ databases">
        <title>Genome sequencing and assembly of the red palm weevil Rhynchophorus ferrugineus.</title>
        <authorList>
            <person name="Dias G.B."/>
            <person name="Bergman C.M."/>
            <person name="Manee M."/>
        </authorList>
    </citation>
    <scope>NUCLEOTIDE SEQUENCE</scope>
    <source>
        <strain evidence="2">AA-2017</strain>
        <tissue evidence="2">Whole larva</tissue>
    </source>
</reference>
<name>A0A834I727_RHYFE</name>
<organism evidence="2 3">
    <name type="scientific">Rhynchophorus ferrugineus</name>
    <name type="common">Red palm weevil</name>
    <name type="synonym">Curculio ferrugineus</name>
    <dbReference type="NCBI Taxonomy" id="354439"/>
    <lineage>
        <taxon>Eukaryota</taxon>
        <taxon>Metazoa</taxon>
        <taxon>Ecdysozoa</taxon>
        <taxon>Arthropoda</taxon>
        <taxon>Hexapoda</taxon>
        <taxon>Insecta</taxon>
        <taxon>Pterygota</taxon>
        <taxon>Neoptera</taxon>
        <taxon>Endopterygota</taxon>
        <taxon>Coleoptera</taxon>
        <taxon>Polyphaga</taxon>
        <taxon>Cucujiformia</taxon>
        <taxon>Curculionidae</taxon>
        <taxon>Dryophthorinae</taxon>
        <taxon>Rhynchophorus</taxon>
    </lineage>
</organism>
<sequence length="137" mass="14762">MYSPDKMMGTKAPTGLHGPITSSGACFAGRYSPTYRSPDPMPRRCMPNPSTYNQLAALVAFPTVLHCRQPIINAPLTDDYIPGGRNPPSASPPVPRTGARSSGEASEFRGGRASGSKFLRIARFFNNACAKFDAVRR</sequence>
<comment type="caution">
    <text evidence="2">The sequence shown here is derived from an EMBL/GenBank/DDBJ whole genome shotgun (WGS) entry which is preliminary data.</text>
</comment>
<dbReference type="PROSITE" id="PS51257">
    <property type="entry name" value="PROKAR_LIPOPROTEIN"/>
    <property type="match status" value="1"/>
</dbReference>
<dbReference type="AlphaFoldDB" id="A0A834I727"/>
<accession>A0A834I727</accession>
<protein>
    <submittedName>
        <fullName evidence="2">Uncharacterized protein</fullName>
    </submittedName>
</protein>
<dbReference type="EMBL" id="JAACXV010013499">
    <property type="protein sequence ID" value="KAF7273303.1"/>
    <property type="molecule type" value="Genomic_DNA"/>
</dbReference>
<dbReference type="OrthoDB" id="6358449at2759"/>
<evidence type="ECO:0000313" key="2">
    <source>
        <dbReference type="EMBL" id="KAF7273303.1"/>
    </source>
</evidence>
<proteinExistence type="predicted"/>